<dbReference type="GO" id="GO:0000155">
    <property type="term" value="F:phosphorelay sensor kinase activity"/>
    <property type="evidence" value="ECO:0007669"/>
    <property type="project" value="TreeGrafter"/>
</dbReference>
<dbReference type="NCBIfam" id="TIGR00229">
    <property type="entry name" value="sensory_box"/>
    <property type="match status" value="1"/>
</dbReference>
<proteinExistence type="predicted"/>
<keyword evidence="8" id="KW-1185">Reference proteome</keyword>
<organism evidence="7 8">
    <name type="scientific">Haloplanus vescus</name>
    <dbReference type="NCBI Taxonomy" id="555874"/>
    <lineage>
        <taxon>Archaea</taxon>
        <taxon>Methanobacteriati</taxon>
        <taxon>Methanobacteriota</taxon>
        <taxon>Stenosarchaea group</taxon>
        <taxon>Halobacteria</taxon>
        <taxon>Halobacteriales</taxon>
        <taxon>Haloferacaceae</taxon>
        <taxon>Haloplanus</taxon>
    </lineage>
</organism>
<dbReference type="InterPro" id="IPR003594">
    <property type="entry name" value="HATPase_dom"/>
</dbReference>
<dbReference type="SUPFAM" id="SSF55874">
    <property type="entry name" value="ATPase domain of HSP90 chaperone/DNA topoisomerase II/histidine kinase"/>
    <property type="match status" value="1"/>
</dbReference>
<dbReference type="SMART" id="SM00387">
    <property type="entry name" value="HATPase_c"/>
    <property type="match status" value="1"/>
</dbReference>
<feature type="domain" description="PAS" evidence="6">
    <location>
        <begin position="132"/>
        <end position="202"/>
    </location>
</feature>
<feature type="compositionally biased region" description="Basic and acidic residues" evidence="3">
    <location>
        <begin position="485"/>
        <end position="494"/>
    </location>
</feature>
<gene>
    <name evidence="7" type="ORF">SAMN04488065_0397</name>
</gene>
<dbReference type="Proteomes" id="UP000236755">
    <property type="component" value="Unassembled WGS sequence"/>
</dbReference>
<evidence type="ECO:0000256" key="1">
    <source>
        <dbReference type="ARBA" id="ARBA00022553"/>
    </source>
</evidence>
<dbReference type="GO" id="GO:0006355">
    <property type="term" value="P:regulation of DNA-templated transcription"/>
    <property type="evidence" value="ECO:0007669"/>
    <property type="project" value="InterPro"/>
</dbReference>
<dbReference type="PANTHER" id="PTHR43547">
    <property type="entry name" value="TWO-COMPONENT HISTIDINE KINASE"/>
    <property type="match status" value="1"/>
</dbReference>
<dbReference type="SUPFAM" id="SSF55785">
    <property type="entry name" value="PYP-like sensor domain (PAS domain)"/>
    <property type="match status" value="1"/>
</dbReference>
<feature type="modified residue" description="4-aspartylphosphate" evidence="2">
    <location>
        <position position="58"/>
    </location>
</feature>
<dbReference type="PROSITE" id="PS50109">
    <property type="entry name" value="HIS_KIN"/>
    <property type="match status" value="1"/>
</dbReference>
<keyword evidence="1 2" id="KW-0597">Phosphoprotein</keyword>
<evidence type="ECO:0000256" key="2">
    <source>
        <dbReference type="PROSITE-ProRule" id="PRU00169"/>
    </source>
</evidence>
<dbReference type="Pfam" id="PF02518">
    <property type="entry name" value="HATPase_c"/>
    <property type="match status" value="1"/>
</dbReference>
<dbReference type="Pfam" id="PF00989">
    <property type="entry name" value="PAS"/>
    <property type="match status" value="1"/>
</dbReference>
<evidence type="ECO:0000259" key="4">
    <source>
        <dbReference type="PROSITE" id="PS50109"/>
    </source>
</evidence>
<feature type="domain" description="Response regulatory" evidence="5">
    <location>
        <begin position="8"/>
        <end position="122"/>
    </location>
</feature>
<dbReference type="Pfam" id="PF00072">
    <property type="entry name" value="Response_reg"/>
    <property type="match status" value="1"/>
</dbReference>
<dbReference type="SMART" id="SM00448">
    <property type="entry name" value="REC"/>
    <property type="match status" value="1"/>
</dbReference>
<dbReference type="InterPro" id="IPR005467">
    <property type="entry name" value="His_kinase_dom"/>
</dbReference>
<dbReference type="SMART" id="SM00091">
    <property type="entry name" value="PAS"/>
    <property type="match status" value="1"/>
</dbReference>
<dbReference type="PANTHER" id="PTHR43547:SF2">
    <property type="entry name" value="HYBRID SIGNAL TRANSDUCTION HISTIDINE KINASE C"/>
    <property type="match status" value="1"/>
</dbReference>
<accession>A0A1H3VYI3</accession>
<dbReference type="STRING" id="555874.SAMN04488065_0397"/>
<evidence type="ECO:0000259" key="6">
    <source>
        <dbReference type="PROSITE" id="PS50112"/>
    </source>
</evidence>
<sequence>MPGDESLSILLVDDSAFFLSLLADKLESQYRMTTMTATNAAEAMVELGKGSVDCIVSDYRMPETNGLELYEMVAAQHDVPFILLTSEGDEEIASRAISMGIDEYLQKKSVREDEPLKLLVNRIRTVVEQRRTQRKYERLVDNSPDEISQISVDGKILAANETMATAFNVSQSELVGQPLSAFLPDEVASRRLEEGKRAIAAGSAVTFQDSIGVRHFHNIAVPLSATSDVDSMQLVTREITLQKRNERELEQKSEKLAMINRIVRHDINNDVQLLTGWADRLKDHVDEAGMDTVERIEDTGNHIAELTAIARDFVESLEDDTDIALERTDLGRTLEAEASKKRTAYEDANIVVDDLPRVEVRANELLTSVFGNLLSNAIRHNDSEQPEVRIQSQETDTNVSVRVADNGPGIRDDRKESIFGKGSKGPASPGTGVGLHLVAALVDKYGGDVWIEDNEPHGAVFVVELPKPPSNRGKSTAGEGGTDSETAHWPRQTE</sequence>
<dbReference type="PROSITE" id="PS50110">
    <property type="entry name" value="RESPONSE_REGULATORY"/>
    <property type="match status" value="1"/>
</dbReference>
<evidence type="ECO:0000259" key="5">
    <source>
        <dbReference type="PROSITE" id="PS50110"/>
    </source>
</evidence>
<dbReference type="InterPro" id="IPR036890">
    <property type="entry name" value="HATPase_C_sf"/>
</dbReference>
<feature type="region of interest" description="Disordered" evidence="3">
    <location>
        <begin position="464"/>
        <end position="494"/>
    </location>
</feature>
<dbReference type="RefSeq" id="WP_092630631.1">
    <property type="nucleotide sequence ID" value="NZ_FNQT01000001.1"/>
</dbReference>
<evidence type="ECO:0000313" key="8">
    <source>
        <dbReference type="Proteomes" id="UP000236755"/>
    </source>
</evidence>
<dbReference type="InterPro" id="IPR013767">
    <property type="entry name" value="PAS_fold"/>
</dbReference>
<evidence type="ECO:0000313" key="7">
    <source>
        <dbReference type="EMBL" id="SDZ79856.1"/>
    </source>
</evidence>
<dbReference type="CDD" id="cd00130">
    <property type="entry name" value="PAS"/>
    <property type="match status" value="1"/>
</dbReference>
<name>A0A1H3VYI3_9EURY</name>
<dbReference type="AlphaFoldDB" id="A0A1H3VYI3"/>
<dbReference type="PROSITE" id="PS50112">
    <property type="entry name" value="PAS"/>
    <property type="match status" value="1"/>
</dbReference>
<dbReference type="EMBL" id="FNQT01000001">
    <property type="protein sequence ID" value="SDZ79856.1"/>
    <property type="molecule type" value="Genomic_DNA"/>
</dbReference>
<dbReference type="Gene3D" id="3.30.450.20">
    <property type="entry name" value="PAS domain"/>
    <property type="match status" value="1"/>
</dbReference>
<dbReference type="OrthoDB" id="3369at2157"/>
<feature type="domain" description="Histidine kinase" evidence="4">
    <location>
        <begin position="262"/>
        <end position="469"/>
    </location>
</feature>
<reference evidence="7 8" key="1">
    <citation type="submission" date="2016-10" db="EMBL/GenBank/DDBJ databases">
        <authorList>
            <person name="de Groot N.N."/>
        </authorList>
    </citation>
    <scope>NUCLEOTIDE SEQUENCE [LARGE SCALE GENOMIC DNA]</scope>
    <source>
        <strain evidence="7 8">CGMCC 1.8712</strain>
    </source>
</reference>
<dbReference type="InterPro" id="IPR011006">
    <property type="entry name" value="CheY-like_superfamily"/>
</dbReference>
<dbReference type="InterPro" id="IPR004358">
    <property type="entry name" value="Sig_transdc_His_kin-like_C"/>
</dbReference>
<dbReference type="Gene3D" id="3.30.565.10">
    <property type="entry name" value="Histidine kinase-like ATPase, C-terminal domain"/>
    <property type="match status" value="1"/>
</dbReference>
<evidence type="ECO:0000256" key="3">
    <source>
        <dbReference type="SAM" id="MobiDB-lite"/>
    </source>
</evidence>
<dbReference type="InterPro" id="IPR001789">
    <property type="entry name" value="Sig_transdc_resp-reg_receiver"/>
</dbReference>
<protein>
    <submittedName>
        <fullName evidence="7">PAS domain S-box-containing protein</fullName>
    </submittedName>
</protein>
<dbReference type="Gene3D" id="3.40.50.2300">
    <property type="match status" value="1"/>
</dbReference>
<dbReference type="PRINTS" id="PR00344">
    <property type="entry name" value="BCTRLSENSOR"/>
</dbReference>
<dbReference type="InterPro" id="IPR035965">
    <property type="entry name" value="PAS-like_dom_sf"/>
</dbReference>
<dbReference type="InterPro" id="IPR000014">
    <property type="entry name" value="PAS"/>
</dbReference>
<dbReference type="CDD" id="cd00156">
    <property type="entry name" value="REC"/>
    <property type="match status" value="1"/>
</dbReference>
<dbReference type="SUPFAM" id="SSF52172">
    <property type="entry name" value="CheY-like"/>
    <property type="match status" value="1"/>
</dbReference>
<feature type="region of interest" description="Disordered" evidence="3">
    <location>
        <begin position="402"/>
        <end position="431"/>
    </location>
</feature>